<reference evidence="1" key="1">
    <citation type="journal article" date="2021" name="Front. Microbiol.">
        <title>Comprehensive Comparative Genomics and Phenotyping of Methylobacterium Species.</title>
        <authorList>
            <person name="Alessa O."/>
            <person name="Ogura Y."/>
            <person name="Fujitani Y."/>
            <person name="Takami H."/>
            <person name="Hayashi T."/>
            <person name="Sahin N."/>
            <person name="Tani A."/>
        </authorList>
    </citation>
    <scope>NUCLEOTIDE SEQUENCE</scope>
    <source>
        <strain evidence="1">DSM 23632</strain>
    </source>
</reference>
<proteinExistence type="predicted"/>
<protein>
    <submittedName>
        <fullName evidence="1">Uncharacterized protein</fullName>
    </submittedName>
</protein>
<comment type="caution">
    <text evidence="1">The sequence shown here is derived from an EMBL/GenBank/DDBJ whole genome shotgun (WGS) entry which is preliminary data.</text>
</comment>
<evidence type="ECO:0000313" key="2">
    <source>
        <dbReference type="Proteomes" id="UP001055057"/>
    </source>
</evidence>
<dbReference type="Proteomes" id="UP001055057">
    <property type="component" value="Unassembled WGS sequence"/>
</dbReference>
<organism evidence="1 2">
    <name type="scientific">Methylobacterium trifolii</name>
    <dbReference type="NCBI Taxonomy" id="1003092"/>
    <lineage>
        <taxon>Bacteria</taxon>
        <taxon>Pseudomonadati</taxon>
        <taxon>Pseudomonadota</taxon>
        <taxon>Alphaproteobacteria</taxon>
        <taxon>Hyphomicrobiales</taxon>
        <taxon>Methylobacteriaceae</taxon>
        <taxon>Methylobacterium</taxon>
    </lineage>
</organism>
<accession>A0ABQ4U671</accession>
<name>A0ABQ4U671_9HYPH</name>
<dbReference type="RefSeq" id="WP_238185316.1">
    <property type="nucleotide sequence ID" value="NZ_BPRB01000374.1"/>
</dbReference>
<evidence type="ECO:0000313" key="1">
    <source>
        <dbReference type="EMBL" id="GJE62679.1"/>
    </source>
</evidence>
<sequence length="67" mass="7004">MPSTAPADIETDMACNPQGLPPIGAAAKEVKGIAHTLEMNVQAIQAPVLKTLGHLEKPCNCGVWLLV</sequence>
<gene>
    <name evidence="1" type="ORF">MPOCJGCO_4813</name>
</gene>
<reference evidence="1" key="2">
    <citation type="submission" date="2021-08" db="EMBL/GenBank/DDBJ databases">
        <authorList>
            <person name="Tani A."/>
            <person name="Ola A."/>
            <person name="Ogura Y."/>
            <person name="Katsura K."/>
            <person name="Hayashi T."/>
        </authorList>
    </citation>
    <scope>NUCLEOTIDE SEQUENCE</scope>
    <source>
        <strain evidence="1">DSM 23632</strain>
    </source>
</reference>
<dbReference type="EMBL" id="BPRB01000374">
    <property type="protein sequence ID" value="GJE62679.1"/>
    <property type="molecule type" value="Genomic_DNA"/>
</dbReference>
<keyword evidence="2" id="KW-1185">Reference proteome</keyword>